<feature type="transmembrane region" description="Helical" evidence="6">
    <location>
        <begin position="41"/>
        <end position="65"/>
    </location>
</feature>
<evidence type="ECO:0000256" key="6">
    <source>
        <dbReference type="SAM" id="Phobius"/>
    </source>
</evidence>
<evidence type="ECO:0000256" key="5">
    <source>
        <dbReference type="ARBA" id="ARBA00023136"/>
    </source>
</evidence>
<dbReference type="PANTHER" id="PTHR23513">
    <property type="entry name" value="INTEGRAL MEMBRANE EFFLUX PROTEIN-RELATED"/>
    <property type="match status" value="1"/>
</dbReference>
<dbReference type="GO" id="GO:0022857">
    <property type="term" value="F:transmembrane transporter activity"/>
    <property type="evidence" value="ECO:0007669"/>
    <property type="project" value="InterPro"/>
</dbReference>
<feature type="transmembrane region" description="Helical" evidence="6">
    <location>
        <begin position="388"/>
        <end position="405"/>
    </location>
</feature>
<feature type="transmembrane region" description="Helical" evidence="6">
    <location>
        <begin position="321"/>
        <end position="342"/>
    </location>
</feature>
<dbReference type="AlphaFoldDB" id="A0A429ZKC3"/>
<feature type="transmembrane region" description="Helical" evidence="6">
    <location>
        <begin position="260"/>
        <end position="282"/>
    </location>
</feature>
<feature type="transmembrane region" description="Helical" evidence="6">
    <location>
        <begin position="363"/>
        <end position="382"/>
    </location>
</feature>
<evidence type="ECO:0000256" key="1">
    <source>
        <dbReference type="ARBA" id="ARBA00004651"/>
    </source>
</evidence>
<evidence type="ECO:0000256" key="2">
    <source>
        <dbReference type="ARBA" id="ARBA00022475"/>
    </source>
</evidence>
<comment type="subcellular location">
    <subcellularLocation>
        <location evidence="1">Cell membrane</location>
        <topology evidence="1">Multi-pass membrane protein</topology>
    </subcellularLocation>
</comment>
<keyword evidence="2" id="KW-1003">Cell membrane</keyword>
<comment type="caution">
    <text evidence="7">The sequence shown here is derived from an EMBL/GenBank/DDBJ whole genome shotgun (WGS) entry which is preliminary data.</text>
</comment>
<dbReference type="RefSeq" id="WP_126780947.1">
    <property type="nucleotide sequence ID" value="NZ_NGJU01000016.1"/>
</dbReference>
<dbReference type="InterPro" id="IPR036259">
    <property type="entry name" value="MFS_trans_sf"/>
</dbReference>
<gene>
    <name evidence="7" type="ORF">CBF35_10620</name>
</gene>
<dbReference type="SUPFAM" id="SSF103473">
    <property type="entry name" value="MFS general substrate transporter"/>
    <property type="match status" value="1"/>
</dbReference>
<dbReference type="Proteomes" id="UP000287239">
    <property type="component" value="Unassembled WGS sequence"/>
</dbReference>
<feature type="transmembrane region" description="Helical" evidence="6">
    <location>
        <begin position="143"/>
        <end position="166"/>
    </location>
</feature>
<evidence type="ECO:0000313" key="8">
    <source>
        <dbReference type="Proteomes" id="UP000287239"/>
    </source>
</evidence>
<dbReference type="Gene3D" id="1.20.1250.20">
    <property type="entry name" value="MFS general substrate transporter like domains"/>
    <property type="match status" value="1"/>
</dbReference>
<feature type="transmembrane region" description="Helical" evidence="6">
    <location>
        <begin position="12"/>
        <end position="35"/>
    </location>
</feature>
<proteinExistence type="predicted"/>
<evidence type="ECO:0008006" key="9">
    <source>
        <dbReference type="Google" id="ProtNLM"/>
    </source>
</evidence>
<keyword evidence="5 6" id="KW-0472">Membrane</keyword>
<keyword evidence="8" id="KW-1185">Reference proteome</keyword>
<feature type="transmembrane region" description="Helical" evidence="6">
    <location>
        <begin position="294"/>
        <end position="315"/>
    </location>
</feature>
<dbReference type="GO" id="GO:0005886">
    <property type="term" value="C:plasma membrane"/>
    <property type="evidence" value="ECO:0007669"/>
    <property type="project" value="UniProtKB-SubCell"/>
</dbReference>
<keyword evidence="4 6" id="KW-1133">Transmembrane helix</keyword>
<dbReference type="PANTHER" id="PTHR23513:SF6">
    <property type="entry name" value="MAJOR FACILITATOR SUPERFAMILY ASSOCIATED DOMAIN-CONTAINING PROTEIN"/>
    <property type="match status" value="1"/>
</dbReference>
<dbReference type="Pfam" id="PF07690">
    <property type="entry name" value="MFS_1"/>
    <property type="match status" value="1"/>
</dbReference>
<evidence type="ECO:0000256" key="3">
    <source>
        <dbReference type="ARBA" id="ARBA00022692"/>
    </source>
</evidence>
<sequence length="419" mass="45479">MKLLKMNQTYRHLIFATLFSTFGDSIYYIALLTYASQFENATLAITLVSLSETLPYLLGVVTGGLADQSRNKNRKLIMMGASRGLLYGIVGILMGFQQSLLLLGGIITINFISDIIGKYASGLTIVFYPYIVKGEDLEEAQGLSGALQQTASIAAGFIGAFLIGIFSYQVMAWLNSLMFWAVMVMMLVLSPKLHQIEKESLTVTESQSLKEFFQDILSALKILKQQQLLFRALLLLAAANGFLSLLSPLISIYFSQYPHLIVGNFALMIALMQGIFAVGIIAGNLLGAKLAKNLSLMFICQLIFLSLTLISLSLMMQSIPFVYLSSIMATFLCGVASPKLSALLLKSIPVAQLGTVSGGVNTILMATAPMMTILFTTIITALGLKTGLSLFMVSSGLCLGIIKFLPQQVNVEKSTNMVK</sequence>
<organism evidence="7 8">
    <name type="scientific">Vagococcus salmoninarum</name>
    <dbReference type="NCBI Taxonomy" id="2739"/>
    <lineage>
        <taxon>Bacteria</taxon>
        <taxon>Bacillati</taxon>
        <taxon>Bacillota</taxon>
        <taxon>Bacilli</taxon>
        <taxon>Lactobacillales</taxon>
        <taxon>Enterococcaceae</taxon>
        <taxon>Vagococcus</taxon>
    </lineage>
</organism>
<feature type="transmembrane region" description="Helical" evidence="6">
    <location>
        <begin position="85"/>
        <end position="109"/>
    </location>
</feature>
<accession>A0A429ZKC3</accession>
<dbReference type="OrthoDB" id="2293709at2"/>
<dbReference type="GeneID" id="98568827"/>
<name>A0A429ZKC3_9ENTE</name>
<dbReference type="EMBL" id="NGJU01000016">
    <property type="protein sequence ID" value="RST94160.1"/>
    <property type="molecule type" value="Genomic_DNA"/>
</dbReference>
<keyword evidence="3 6" id="KW-0812">Transmembrane</keyword>
<evidence type="ECO:0000313" key="7">
    <source>
        <dbReference type="EMBL" id="RST94160.1"/>
    </source>
</evidence>
<feature type="transmembrane region" description="Helical" evidence="6">
    <location>
        <begin position="228"/>
        <end position="254"/>
    </location>
</feature>
<evidence type="ECO:0000256" key="4">
    <source>
        <dbReference type="ARBA" id="ARBA00022989"/>
    </source>
</evidence>
<protein>
    <recommendedName>
        <fullName evidence="9">Major facilitator superfamily (MFS) profile domain-containing protein</fullName>
    </recommendedName>
</protein>
<reference evidence="7 8" key="1">
    <citation type="submission" date="2017-05" db="EMBL/GenBank/DDBJ databases">
        <title>Vagococcus spp. assemblies.</title>
        <authorList>
            <person name="Gulvik C.A."/>
        </authorList>
    </citation>
    <scope>NUCLEOTIDE SEQUENCE [LARGE SCALE GENOMIC DNA]</scope>
    <source>
        <strain evidence="7 8">NCFB 2777</strain>
    </source>
</reference>
<dbReference type="InterPro" id="IPR011701">
    <property type="entry name" value="MFS"/>
</dbReference>